<dbReference type="InterPro" id="IPR036291">
    <property type="entry name" value="NAD(P)-bd_dom_sf"/>
</dbReference>
<keyword evidence="3" id="KW-0812">Transmembrane</keyword>
<dbReference type="Proteomes" id="UP000606194">
    <property type="component" value="Unassembled WGS sequence"/>
</dbReference>
<dbReference type="SUPFAM" id="SSF51735">
    <property type="entry name" value="NAD(P)-binding Rossmann-fold domains"/>
    <property type="match status" value="2"/>
</dbReference>
<evidence type="ECO:0000256" key="1">
    <source>
        <dbReference type="ARBA" id="ARBA00007430"/>
    </source>
</evidence>
<name>A0A918FUL4_9ACTN</name>
<organism evidence="5 6">
    <name type="scientific">Streptomyces humidus</name>
    <dbReference type="NCBI Taxonomy" id="52259"/>
    <lineage>
        <taxon>Bacteria</taxon>
        <taxon>Bacillati</taxon>
        <taxon>Actinomycetota</taxon>
        <taxon>Actinomycetes</taxon>
        <taxon>Kitasatosporales</taxon>
        <taxon>Streptomycetaceae</taxon>
        <taxon>Streptomyces</taxon>
    </lineage>
</organism>
<proteinExistence type="inferred from homology"/>
<comment type="caution">
    <text evidence="5">The sequence shown here is derived from an EMBL/GenBank/DDBJ whole genome shotgun (WGS) entry which is preliminary data.</text>
</comment>
<feature type="domain" description="Polysaccharide biosynthesis protein CapD-like" evidence="4">
    <location>
        <begin position="307"/>
        <end position="580"/>
    </location>
</feature>
<sequence length="640" mass="66775">MIHPAVFRAAQEGEARPGGRSGVAAWHRRPALRAAVDAIAWTFGMLVAGLTSRSASDPPVDPGDLVIVCAVAGAAAVLAGTVCGLYSGRYQAESGAELSAVLVSAGLTALLLEGICRAEFALVGGRPATAGLAALVGVLATITVRVAVAAVQRRPRRPAPTAVKVIVFGAGSAGTQLVQRLVGQPGARYQPVALLDDDPGKRRLRICGIRVRGGRERLAEVAAETGATVVVIAIAGRCRDGRLLPELAALAESNGLIAKVIPRVEELVAGPARIDDVRDPRITQLLGRDPICLDLKSLAGRFAGRRILVTGAGGSIGSELCRQLHQLGPASLVMLDRDESALHAVQLALHGRALLDSDEVVLADITDAARVSEVFAQTRPEIVFHTAAVKHLPLLERYPGEALKTNVAGTLNVLQAAAACGVRSFVNVSTDKAADPSSVLGTSKRITERLTAHMAVEFPGTWVSVRFGNVLGSRGSLLGSLSAQIAAGGPVTVTHPQVARYFMTATEAVQLVLQAVAVGESGEVLVLDMGDHVRIVDLARRMAAAASRQVEIVFTGLRPGEKLVEDLLGRGEADHRPRHPLVRQVPVPALDAQKVTGIRHLTAPDEVRAALALLAASPGPDEPDGRPVLHGQPGRAEASR</sequence>
<keyword evidence="3" id="KW-1133">Transmembrane helix</keyword>
<feature type="region of interest" description="Disordered" evidence="2">
    <location>
        <begin position="615"/>
        <end position="640"/>
    </location>
</feature>
<accession>A0A918FUL4</accession>
<evidence type="ECO:0000256" key="2">
    <source>
        <dbReference type="SAM" id="MobiDB-lite"/>
    </source>
</evidence>
<dbReference type="InterPro" id="IPR003869">
    <property type="entry name" value="Polysac_CapD-like"/>
</dbReference>
<evidence type="ECO:0000313" key="5">
    <source>
        <dbReference type="EMBL" id="GGR87216.1"/>
    </source>
</evidence>
<dbReference type="PANTHER" id="PTHR43318:SF1">
    <property type="entry name" value="POLYSACCHARIDE BIOSYNTHESIS PROTEIN EPSC-RELATED"/>
    <property type="match status" value="1"/>
</dbReference>
<dbReference type="EMBL" id="BMTL01000010">
    <property type="protein sequence ID" value="GGR87216.1"/>
    <property type="molecule type" value="Genomic_DNA"/>
</dbReference>
<dbReference type="Pfam" id="PF02719">
    <property type="entry name" value="Polysacc_synt_2"/>
    <property type="match status" value="1"/>
</dbReference>
<evidence type="ECO:0000256" key="3">
    <source>
        <dbReference type="SAM" id="Phobius"/>
    </source>
</evidence>
<gene>
    <name evidence="5" type="ORF">GCM10010269_27920</name>
</gene>
<reference evidence="5" key="1">
    <citation type="journal article" date="2014" name="Int. J. Syst. Evol. Microbiol.">
        <title>Complete genome sequence of Corynebacterium casei LMG S-19264T (=DSM 44701T), isolated from a smear-ripened cheese.</title>
        <authorList>
            <consortium name="US DOE Joint Genome Institute (JGI-PGF)"/>
            <person name="Walter F."/>
            <person name="Albersmeier A."/>
            <person name="Kalinowski J."/>
            <person name="Ruckert C."/>
        </authorList>
    </citation>
    <scope>NUCLEOTIDE SEQUENCE</scope>
    <source>
        <strain evidence="5">JCM 4386</strain>
    </source>
</reference>
<feature type="transmembrane region" description="Helical" evidence="3">
    <location>
        <begin position="34"/>
        <end position="53"/>
    </location>
</feature>
<comment type="similarity">
    <text evidence="1">Belongs to the polysaccharide synthase family.</text>
</comment>
<dbReference type="InterPro" id="IPR051203">
    <property type="entry name" value="Polysaccharide_Synthase-Rel"/>
</dbReference>
<dbReference type="Gene3D" id="3.40.50.720">
    <property type="entry name" value="NAD(P)-binding Rossmann-like Domain"/>
    <property type="match status" value="2"/>
</dbReference>
<dbReference type="AlphaFoldDB" id="A0A918FUL4"/>
<protein>
    <recommendedName>
        <fullName evidence="4">Polysaccharide biosynthesis protein CapD-like domain-containing protein</fullName>
    </recommendedName>
</protein>
<feature type="transmembrane region" description="Helical" evidence="3">
    <location>
        <begin position="65"/>
        <end position="86"/>
    </location>
</feature>
<keyword evidence="3" id="KW-0472">Membrane</keyword>
<feature type="transmembrane region" description="Helical" evidence="3">
    <location>
        <begin position="128"/>
        <end position="148"/>
    </location>
</feature>
<evidence type="ECO:0000313" key="6">
    <source>
        <dbReference type="Proteomes" id="UP000606194"/>
    </source>
</evidence>
<feature type="transmembrane region" description="Helical" evidence="3">
    <location>
        <begin position="98"/>
        <end position="122"/>
    </location>
</feature>
<dbReference type="PANTHER" id="PTHR43318">
    <property type="entry name" value="UDP-N-ACETYLGLUCOSAMINE 4,6-DEHYDRATASE"/>
    <property type="match status" value="1"/>
</dbReference>
<keyword evidence="6" id="KW-1185">Reference proteome</keyword>
<dbReference type="CDD" id="cd05237">
    <property type="entry name" value="UDP_invert_4-6DH_SDR_e"/>
    <property type="match status" value="1"/>
</dbReference>
<evidence type="ECO:0000259" key="4">
    <source>
        <dbReference type="Pfam" id="PF02719"/>
    </source>
</evidence>
<reference evidence="5" key="2">
    <citation type="submission" date="2020-09" db="EMBL/GenBank/DDBJ databases">
        <authorList>
            <person name="Sun Q."/>
            <person name="Ohkuma M."/>
        </authorList>
    </citation>
    <scope>NUCLEOTIDE SEQUENCE</scope>
    <source>
        <strain evidence="5">JCM 4386</strain>
    </source>
</reference>